<dbReference type="Proteomes" id="UP000318939">
    <property type="component" value="Plasmid unnamed1"/>
</dbReference>
<dbReference type="GO" id="GO:0016787">
    <property type="term" value="F:hydrolase activity"/>
    <property type="evidence" value="ECO:0007669"/>
    <property type="project" value="UniProtKB-KW"/>
</dbReference>
<organism evidence="3 4">
    <name type="scientific">Rhizobium rhododendri</name>
    <dbReference type="NCBI Taxonomy" id="2506430"/>
    <lineage>
        <taxon>Bacteria</taxon>
        <taxon>Pseudomonadati</taxon>
        <taxon>Pseudomonadota</taxon>
        <taxon>Alphaproteobacteria</taxon>
        <taxon>Hyphomicrobiales</taxon>
        <taxon>Rhizobiaceae</taxon>
        <taxon>Rhizobium/Agrobacterium group</taxon>
        <taxon>Rhizobium</taxon>
    </lineage>
</organism>
<dbReference type="Gene3D" id="2.60.120.260">
    <property type="entry name" value="Galactose-binding domain-like"/>
    <property type="match status" value="1"/>
</dbReference>
<keyword evidence="1 3" id="KW-0378">Hydrolase</keyword>
<keyword evidence="3" id="KW-0614">Plasmid</keyword>
<accession>A0ABY8IPI9</accession>
<geneLocation type="plasmid" evidence="3 4">
    <name>unnamed1</name>
</geneLocation>
<dbReference type="InterPro" id="IPR008979">
    <property type="entry name" value="Galactose-bd-like_sf"/>
</dbReference>
<dbReference type="Pfam" id="PF02129">
    <property type="entry name" value="Peptidase_S15"/>
    <property type="match status" value="1"/>
</dbReference>
<protein>
    <submittedName>
        <fullName evidence="3">CocE/NonD family hydrolase</fullName>
    </submittedName>
</protein>
<feature type="domain" description="Xaa-Pro dipeptidyl-peptidase C-terminal" evidence="2">
    <location>
        <begin position="285"/>
        <end position="517"/>
    </location>
</feature>
<dbReference type="NCBIfam" id="TIGR00976">
    <property type="entry name" value="CocE_NonD"/>
    <property type="match status" value="1"/>
</dbReference>
<dbReference type="EMBL" id="CP117268">
    <property type="protein sequence ID" value="WFS25068.1"/>
    <property type="molecule type" value="Genomic_DNA"/>
</dbReference>
<dbReference type="RefSeq" id="WP_202617180.1">
    <property type="nucleotide sequence ID" value="NZ_CP117268.1"/>
</dbReference>
<dbReference type="SUPFAM" id="SSF49785">
    <property type="entry name" value="Galactose-binding domain-like"/>
    <property type="match status" value="1"/>
</dbReference>
<reference evidence="3 4" key="1">
    <citation type="journal article" date="2019" name="Phytopathology">
        <title>A Novel Group of Rhizobium tumorigenes-Like Agrobacteria Associated with Crown Gall Disease of Rhododendron and Blueberry.</title>
        <authorList>
            <person name="Kuzmanovic N."/>
            <person name="Behrens P."/>
            <person name="Idczak E."/>
            <person name="Wagner S."/>
            <person name="Gotz M."/>
            <person name="Sproer C."/>
            <person name="Bunk B."/>
            <person name="Overmann J."/>
            <person name="Smalla K."/>
        </authorList>
    </citation>
    <scope>NUCLEOTIDE SEQUENCE [LARGE SCALE GENOMIC DNA]</scope>
    <source>
        <strain evidence="4">rho-6.2</strain>
    </source>
</reference>
<dbReference type="SMART" id="SM00939">
    <property type="entry name" value="PepX_C"/>
    <property type="match status" value="1"/>
</dbReference>
<dbReference type="PANTHER" id="PTHR43056">
    <property type="entry name" value="PEPTIDASE S9 PROLYL OLIGOPEPTIDASE"/>
    <property type="match status" value="1"/>
</dbReference>
<evidence type="ECO:0000313" key="4">
    <source>
        <dbReference type="Proteomes" id="UP000318939"/>
    </source>
</evidence>
<evidence type="ECO:0000259" key="2">
    <source>
        <dbReference type="SMART" id="SM00939"/>
    </source>
</evidence>
<proteinExistence type="predicted"/>
<dbReference type="Gene3D" id="3.40.50.1820">
    <property type="entry name" value="alpha/beta hydrolase"/>
    <property type="match status" value="1"/>
</dbReference>
<evidence type="ECO:0000313" key="3">
    <source>
        <dbReference type="EMBL" id="WFS25068.1"/>
    </source>
</evidence>
<dbReference type="PANTHER" id="PTHR43056:SF10">
    <property type="entry name" value="COCE_NOND FAMILY, PUTATIVE (AFU_ORTHOLOGUE AFUA_7G00600)-RELATED"/>
    <property type="match status" value="1"/>
</dbReference>
<dbReference type="SUPFAM" id="SSF53474">
    <property type="entry name" value="alpha/beta-Hydrolases"/>
    <property type="match status" value="1"/>
</dbReference>
<dbReference type="Pfam" id="PF08530">
    <property type="entry name" value="PepX_C"/>
    <property type="match status" value="1"/>
</dbReference>
<reference evidence="3 4" key="2">
    <citation type="journal article" date="2023" name="MicrobiologyOpen">
        <title>Genomics of the tumorigenes clade of the family Rhizobiaceae and description of Rhizobium rhododendri sp. nov.</title>
        <authorList>
            <person name="Kuzmanovic N."/>
            <person name="diCenzo G.C."/>
            <person name="Bunk B."/>
            <person name="Sproeer C."/>
            <person name="Fruehling A."/>
            <person name="Neumann-Schaal M."/>
            <person name="Overmann J."/>
            <person name="Smalla K."/>
        </authorList>
    </citation>
    <scope>NUCLEOTIDE SEQUENCE [LARGE SCALE GENOMIC DNA]</scope>
    <source>
        <strain evidence="4">rho-6.2</strain>
        <plasmid evidence="3 4">unnamed1</plasmid>
    </source>
</reference>
<dbReference type="InterPro" id="IPR050585">
    <property type="entry name" value="Xaa-Pro_dipeptidyl-ppase/CocE"/>
</dbReference>
<dbReference type="InterPro" id="IPR029058">
    <property type="entry name" value="AB_hydrolase_fold"/>
</dbReference>
<dbReference type="InterPro" id="IPR013736">
    <property type="entry name" value="Xaa-Pro_dipept_C"/>
</dbReference>
<dbReference type="InterPro" id="IPR000383">
    <property type="entry name" value="Xaa-Pro-like_dom"/>
</dbReference>
<gene>
    <name evidence="3" type="ORF">PR018_22550</name>
</gene>
<keyword evidence="4" id="KW-1185">Reference proteome</keyword>
<evidence type="ECO:0000256" key="1">
    <source>
        <dbReference type="ARBA" id="ARBA00022801"/>
    </source>
</evidence>
<name>A0ABY8IPI9_9HYPH</name>
<sequence>MKAGTIRREGAKPLPVDIVFERDVAMKLRDGTTIYTDIFRPVGDQKVPAIFSWSPYGKELGGQWLDDLPSRQGVALSLVSELQRFEGADPAYWCQHGYAVVNPDPRGALMSQGNINYWGRQLAEDGYDFIEWTAEQPWCSGKVVMSGNSWLAVSQWFTAAERPPHLVAIAPWEGLVEQSPAPGIPVSMVFGEIIAQSLAGTGYIEDQSRNLLDNPFMNAYWHDRRARVERIDVPAYIVASYTNMAHTVGTFDAWRHIGTSKKWLRIHNTQEWTDYYDPAHVEDLRRFFDHYAKAIDNGWPSTPVIRMAVLDPGGEDIVDRAETSFPPDRAVKKKLFLQRDTLALEPMASENSVSHDADGGLTKFVFEFDRDTEISGYMTLRIWVEAQGSDDMDIAVSVRKRPSLVKRLKELLPGPPDGNACSGLLRVSYRELDPERSTDVNPILAMHRELRLTPNEVVQVVVALSPMAMIFHKGEQMELAISGFRFPPFIPLAFGEAEIPFPVDGLTFPPSRPTEIKHFHGKKEERATRLAPPVPPTRNKGNHILHVGGRYDSHLSFFEVPQA</sequence>
<dbReference type="Gene3D" id="1.10.3020.20">
    <property type="match status" value="1"/>
</dbReference>
<dbReference type="InterPro" id="IPR005674">
    <property type="entry name" value="CocE/Ser_esterase"/>
</dbReference>